<evidence type="ECO:0000256" key="1">
    <source>
        <dbReference type="SAM" id="MobiDB-lite"/>
    </source>
</evidence>
<feature type="region of interest" description="Disordered" evidence="1">
    <location>
        <begin position="55"/>
        <end position="85"/>
    </location>
</feature>
<gene>
    <name evidence="2" type="primary">P0493A04.26</name>
</gene>
<dbReference type="EMBL" id="AP004586">
    <property type="protein sequence ID" value="BAD09594.1"/>
    <property type="molecule type" value="Genomic_DNA"/>
</dbReference>
<organism evidence="2 3">
    <name type="scientific">Oryza sativa subsp. japonica</name>
    <name type="common">Rice</name>
    <dbReference type="NCBI Taxonomy" id="39947"/>
    <lineage>
        <taxon>Eukaryota</taxon>
        <taxon>Viridiplantae</taxon>
        <taxon>Streptophyta</taxon>
        <taxon>Embryophyta</taxon>
        <taxon>Tracheophyta</taxon>
        <taxon>Spermatophyta</taxon>
        <taxon>Magnoliopsida</taxon>
        <taxon>Liliopsida</taxon>
        <taxon>Poales</taxon>
        <taxon>Poaceae</taxon>
        <taxon>BOP clade</taxon>
        <taxon>Oryzoideae</taxon>
        <taxon>Oryzeae</taxon>
        <taxon>Oryzinae</taxon>
        <taxon>Oryza</taxon>
        <taxon>Oryza sativa</taxon>
    </lineage>
</organism>
<dbReference type="Proteomes" id="UP000000763">
    <property type="component" value="Chromosome 8"/>
</dbReference>
<dbReference type="AlphaFoldDB" id="Q6ZC01"/>
<protein>
    <submittedName>
        <fullName evidence="2">Uncharacterized protein</fullName>
    </submittedName>
</protein>
<reference evidence="3" key="2">
    <citation type="journal article" date="2008" name="Nucleic Acids Res.">
        <title>The rice annotation project database (RAP-DB): 2008 update.</title>
        <authorList>
            <consortium name="The rice annotation project (RAP)"/>
        </authorList>
    </citation>
    <scope>GENOME REANNOTATION</scope>
    <source>
        <strain evidence="3">cv. Nipponbare</strain>
    </source>
</reference>
<name>Q6ZC01_ORYSJ</name>
<evidence type="ECO:0000313" key="3">
    <source>
        <dbReference type="Proteomes" id="UP000000763"/>
    </source>
</evidence>
<evidence type="ECO:0000313" key="2">
    <source>
        <dbReference type="EMBL" id="BAD09594.1"/>
    </source>
</evidence>
<proteinExistence type="predicted"/>
<sequence length="129" mass="14702">MVRPHHYSSPVIVKLSLHIGAQSTISREGMGGYTRRWHRRRWEGEEDQKQLNARWGRKRMGRGGSVDKQGNRGLRRNRGTSSAPPFAIVDGRVNFCRARHTVRDAWSRARFTRTCGGARRNARGGYTVG</sequence>
<reference evidence="3" key="1">
    <citation type="journal article" date="2005" name="Nature">
        <title>The map-based sequence of the rice genome.</title>
        <authorList>
            <consortium name="International rice genome sequencing project (IRGSP)"/>
            <person name="Matsumoto T."/>
            <person name="Wu J."/>
            <person name="Kanamori H."/>
            <person name="Katayose Y."/>
            <person name="Fujisawa M."/>
            <person name="Namiki N."/>
            <person name="Mizuno H."/>
            <person name="Yamamoto K."/>
            <person name="Antonio B.A."/>
            <person name="Baba T."/>
            <person name="Sakata K."/>
            <person name="Nagamura Y."/>
            <person name="Aoki H."/>
            <person name="Arikawa K."/>
            <person name="Arita K."/>
            <person name="Bito T."/>
            <person name="Chiden Y."/>
            <person name="Fujitsuka N."/>
            <person name="Fukunaka R."/>
            <person name="Hamada M."/>
            <person name="Harada C."/>
            <person name="Hayashi A."/>
            <person name="Hijishita S."/>
            <person name="Honda M."/>
            <person name="Hosokawa S."/>
            <person name="Ichikawa Y."/>
            <person name="Idonuma A."/>
            <person name="Iijima M."/>
            <person name="Ikeda M."/>
            <person name="Ikeno M."/>
            <person name="Ito K."/>
            <person name="Ito S."/>
            <person name="Ito T."/>
            <person name="Ito Y."/>
            <person name="Ito Y."/>
            <person name="Iwabuchi A."/>
            <person name="Kamiya K."/>
            <person name="Karasawa W."/>
            <person name="Kurita K."/>
            <person name="Katagiri S."/>
            <person name="Kikuta A."/>
            <person name="Kobayashi H."/>
            <person name="Kobayashi N."/>
            <person name="Machita K."/>
            <person name="Maehara T."/>
            <person name="Masukawa M."/>
            <person name="Mizubayashi T."/>
            <person name="Mukai Y."/>
            <person name="Nagasaki H."/>
            <person name="Nagata Y."/>
            <person name="Naito S."/>
            <person name="Nakashima M."/>
            <person name="Nakama Y."/>
            <person name="Nakamichi Y."/>
            <person name="Nakamura M."/>
            <person name="Meguro A."/>
            <person name="Negishi M."/>
            <person name="Ohta I."/>
            <person name="Ohta T."/>
            <person name="Okamoto M."/>
            <person name="Ono N."/>
            <person name="Saji S."/>
            <person name="Sakaguchi M."/>
            <person name="Sakai K."/>
            <person name="Shibata M."/>
            <person name="Shimokawa T."/>
            <person name="Song J."/>
            <person name="Takazaki Y."/>
            <person name="Terasawa K."/>
            <person name="Tsugane M."/>
            <person name="Tsuji K."/>
            <person name="Ueda S."/>
            <person name="Waki K."/>
            <person name="Yamagata H."/>
            <person name="Yamamoto M."/>
            <person name="Yamamoto S."/>
            <person name="Yamane H."/>
            <person name="Yoshiki S."/>
            <person name="Yoshihara R."/>
            <person name="Yukawa K."/>
            <person name="Zhong H."/>
            <person name="Yano M."/>
            <person name="Yuan Q."/>
            <person name="Ouyang S."/>
            <person name="Liu J."/>
            <person name="Jones K.M."/>
            <person name="Gansberger K."/>
            <person name="Moffat K."/>
            <person name="Hill J."/>
            <person name="Bera J."/>
            <person name="Fadrosh D."/>
            <person name="Jin S."/>
            <person name="Johri S."/>
            <person name="Kim M."/>
            <person name="Overton L."/>
            <person name="Reardon M."/>
            <person name="Tsitrin T."/>
            <person name="Vuong H."/>
            <person name="Weaver B."/>
            <person name="Ciecko A."/>
            <person name="Tallon L."/>
            <person name="Jackson J."/>
            <person name="Pai G."/>
            <person name="Aken S.V."/>
            <person name="Utterback T."/>
            <person name="Reidmuller S."/>
            <person name="Feldblyum T."/>
            <person name="Hsiao J."/>
            <person name="Zismann V."/>
            <person name="Iobst S."/>
            <person name="de Vazeille A.R."/>
            <person name="Buell C.R."/>
            <person name="Ying K."/>
            <person name="Li Y."/>
            <person name="Lu T."/>
            <person name="Huang Y."/>
            <person name="Zhao Q."/>
            <person name="Feng Q."/>
            <person name="Zhang L."/>
            <person name="Zhu J."/>
            <person name="Weng Q."/>
            <person name="Mu J."/>
            <person name="Lu Y."/>
            <person name="Fan D."/>
            <person name="Liu Y."/>
            <person name="Guan J."/>
            <person name="Zhang Y."/>
            <person name="Yu S."/>
            <person name="Liu X."/>
            <person name="Zhang Y."/>
            <person name="Hong G."/>
            <person name="Han B."/>
            <person name="Choisne N."/>
            <person name="Demange N."/>
            <person name="Orjeda G."/>
            <person name="Samain S."/>
            <person name="Cattolico L."/>
            <person name="Pelletier E."/>
            <person name="Couloux A."/>
            <person name="Segurens B."/>
            <person name="Wincker P."/>
            <person name="D'Hont A."/>
            <person name="Scarpelli C."/>
            <person name="Weissenbach J."/>
            <person name="Salanoubat M."/>
            <person name="Quetier F."/>
            <person name="Yu Y."/>
            <person name="Kim H.R."/>
            <person name="Rambo T."/>
            <person name="Currie J."/>
            <person name="Collura K."/>
            <person name="Luo M."/>
            <person name="Yang T."/>
            <person name="Ammiraju J.S.S."/>
            <person name="Engler F."/>
            <person name="Soderlund C."/>
            <person name="Wing R.A."/>
            <person name="Palmer L.E."/>
            <person name="de la Bastide M."/>
            <person name="Spiegel L."/>
            <person name="Nascimento L."/>
            <person name="Zutavern T."/>
            <person name="O'Shaughnessy A."/>
            <person name="Dike S."/>
            <person name="Dedhia N."/>
            <person name="Preston R."/>
            <person name="Balija V."/>
            <person name="McCombie W.R."/>
            <person name="Chow T."/>
            <person name="Chen H."/>
            <person name="Chung M."/>
            <person name="Chen C."/>
            <person name="Shaw J."/>
            <person name="Wu H."/>
            <person name="Hsiao K."/>
            <person name="Chao Y."/>
            <person name="Chu M."/>
            <person name="Cheng C."/>
            <person name="Hour A."/>
            <person name="Lee P."/>
            <person name="Lin S."/>
            <person name="Lin Y."/>
            <person name="Liou J."/>
            <person name="Liu S."/>
            <person name="Hsing Y."/>
            <person name="Raghuvanshi S."/>
            <person name="Mohanty A."/>
            <person name="Bharti A.K."/>
            <person name="Gaur A."/>
            <person name="Gupta V."/>
            <person name="Kumar D."/>
            <person name="Ravi V."/>
            <person name="Vij S."/>
            <person name="Kapur A."/>
            <person name="Khurana P."/>
            <person name="Khurana P."/>
            <person name="Khurana J.P."/>
            <person name="Tyagi A.K."/>
            <person name="Gaikwad K."/>
            <person name="Singh A."/>
            <person name="Dalal V."/>
            <person name="Srivastava S."/>
            <person name="Dixit A."/>
            <person name="Pal A.K."/>
            <person name="Ghazi I.A."/>
            <person name="Yadav M."/>
            <person name="Pandit A."/>
            <person name="Bhargava A."/>
            <person name="Sureshbabu K."/>
            <person name="Batra K."/>
            <person name="Sharma T.R."/>
            <person name="Mohapatra T."/>
            <person name="Singh N.K."/>
            <person name="Messing J."/>
            <person name="Nelson A.B."/>
            <person name="Fuks G."/>
            <person name="Kavchok S."/>
            <person name="Keizer G."/>
            <person name="Linton E."/>
            <person name="Llaca V."/>
            <person name="Song R."/>
            <person name="Tanyolac B."/>
            <person name="Young S."/>
            <person name="Ho-Il K."/>
            <person name="Hahn J.H."/>
            <person name="Sangsakoo G."/>
            <person name="Vanavichit A."/>
            <person name="de Mattos Luiz.A.T."/>
            <person name="Zimmer P.D."/>
            <person name="Malone G."/>
            <person name="Dellagostin O."/>
            <person name="de Oliveira A.C."/>
            <person name="Bevan M."/>
            <person name="Bancroft I."/>
            <person name="Minx P."/>
            <person name="Cordum H."/>
            <person name="Wilson R."/>
            <person name="Cheng Z."/>
            <person name="Jin W."/>
            <person name="Jiang J."/>
            <person name="Leong S.A."/>
            <person name="Iwama H."/>
            <person name="Gojobori T."/>
            <person name="Itoh T."/>
            <person name="Niimura Y."/>
            <person name="Fujii Y."/>
            <person name="Habara T."/>
            <person name="Sakai H."/>
            <person name="Sato Y."/>
            <person name="Wilson G."/>
            <person name="Kumar K."/>
            <person name="McCouch S."/>
            <person name="Juretic N."/>
            <person name="Hoen D."/>
            <person name="Wright S."/>
            <person name="Bruskiewich R."/>
            <person name="Bureau T."/>
            <person name="Miyao A."/>
            <person name="Hirochika H."/>
            <person name="Nishikawa T."/>
            <person name="Kadowaki K."/>
            <person name="Sugiura M."/>
            <person name="Burr B."/>
            <person name="Sasaki T."/>
        </authorList>
    </citation>
    <scope>NUCLEOTIDE SEQUENCE [LARGE SCALE GENOMIC DNA]</scope>
    <source>
        <strain evidence="3">cv. Nipponbare</strain>
    </source>
</reference>
<accession>Q6ZC01</accession>